<protein>
    <submittedName>
        <fullName evidence="8">Putative permease</fullName>
    </submittedName>
</protein>
<dbReference type="AlphaFoldDB" id="A0A081BMN7"/>
<evidence type="ECO:0000256" key="3">
    <source>
        <dbReference type="ARBA" id="ARBA00022692"/>
    </source>
</evidence>
<dbReference type="STRING" id="1499966.U14_02898"/>
<evidence type="ECO:0000256" key="7">
    <source>
        <dbReference type="SAM" id="Phobius"/>
    </source>
</evidence>
<comment type="similarity">
    <text evidence="2">Belongs to the autoinducer-2 exporter (AI-2E) (TC 2.A.86) family.</text>
</comment>
<keyword evidence="4 7" id="KW-1133">Transmembrane helix</keyword>
<feature type="transmembrane region" description="Helical" evidence="7">
    <location>
        <begin position="355"/>
        <end position="388"/>
    </location>
</feature>
<feature type="transmembrane region" description="Helical" evidence="7">
    <location>
        <begin position="284"/>
        <end position="306"/>
    </location>
</feature>
<dbReference type="GO" id="GO:0016020">
    <property type="term" value="C:membrane"/>
    <property type="evidence" value="ECO:0007669"/>
    <property type="project" value="UniProtKB-SubCell"/>
</dbReference>
<feature type="transmembrane region" description="Helical" evidence="7">
    <location>
        <begin position="69"/>
        <end position="85"/>
    </location>
</feature>
<feature type="transmembrane region" description="Helical" evidence="7">
    <location>
        <begin position="97"/>
        <end position="122"/>
    </location>
</feature>
<proteinExistence type="inferred from homology"/>
<keyword evidence="5 7" id="KW-0472">Membrane</keyword>
<evidence type="ECO:0000313" key="8">
    <source>
        <dbReference type="EMBL" id="GAK51653.1"/>
    </source>
</evidence>
<dbReference type="EMBL" id="DF820457">
    <property type="protein sequence ID" value="GAK51653.1"/>
    <property type="molecule type" value="Genomic_DNA"/>
</dbReference>
<accession>A0A081BMN7</accession>
<evidence type="ECO:0000256" key="4">
    <source>
        <dbReference type="ARBA" id="ARBA00022989"/>
    </source>
</evidence>
<evidence type="ECO:0000256" key="5">
    <source>
        <dbReference type="ARBA" id="ARBA00023136"/>
    </source>
</evidence>
<evidence type="ECO:0000313" key="9">
    <source>
        <dbReference type="Proteomes" id="UP000030700"/>
    </source>
</evidence>
<feature type="transmembrane region" description="Helical" evidence="7">
    <location>
        <begin position="257"/>
        <end position="278"/>
    </location>
</feature>
<evidence type="ECO:0000256" key="1">
    <source>
        <dbReference type="ARBA" id="ARBA00004141"/>
    </source>
</evidence>
<keyword evidence="3 7" id="KW-0812">Transmembrane</keyword>
<sequence length="403" mass="45544">MSSKRKKPQTQVIQPVEQPLKTPPKTPELSQEPTSIIRPQVAHAQYFLFFLMFVSLFACYLLIKPYIHSIILATILSLFVYPLYRQILQLCGNRRSLAAFITSALLTLVVLIPLGFVMLALIQQGVQVVNAIYNWVAAGEYKELFAHPWAEKVIALFNQYLPNIQKYFPNFNLEQIQLDKIVLQTSSAVGKNLLDQGKNLFGNLTTLAIQFAMMLFTFFFMVRDQDRMFAGILHLIPLSRSQEMQIIDKVRGTAKSVFLGTFITAALQGLSGGIAFHICGLPALFWGTMMAFCSLIPMIGTTLIWLPASLYLLLSGRWGYAIFLVCWCVVFVSSIDNIVRPIFMKGSDKNMSMLVVFFSLLGGINYFGLLGLLYGPLIIGLTMVFLYIYSLEFQDFLTQQDLR</sequence>
<keyword evidence="9" id="KW-1185">Reference proteome</keyword>
<feature type="region of interest" description="Disordered" evidence="6">
    <location>
        <begin position="1"/>
        <end position="31"/>
    </location>
</feature>
<gene>
    <name evidence="8" type="ORF">U14_02898</name>
</gene>
<dbReference type="InterPro" id="IPR002549">
    <property type="entry name" value="AI-2E-like"/>
</dbReference>
<dbReference type="PANTHER" id="PTHR21716">
    <property type="entry name" value="TRANSMEMBRANE PROTEIN"/>
    <property type="match status" value="1"/>
</dbReference>
<organism evidence="8">
    <name type="scientific">Candidatus Moduliflexus flocculans</name>
    <dbReference type="NCBI Taxonomy" id="1499966"/>
    <lineage>
        <taxon>Bacteria</taxon>
        <taxon>Candidatus Moduliflexota</taxon>
        <taxon>Candidatus Moduliflexia</taxon>
        <taxon>Candidatus Moduliflexales</taxon>
        <taxon>Candidatus Moduliflexaceae</taxon>
    </lineage>
</organism>
<feature type="transmembrane region" description="Helical" evidence="7">
    <location>
        <begin position="318"/>
        <end position="335"/>
    </location>
</feature>
<dbReference type="Proteomes" id="UP000030700">
    <property type="component" value="Unassembled WGS sequence"/>
</dbReference>
<name>A0A081BMN7_9BACT</name>
<comment type="subcellular location">
    <subcellularLocation>
        <location evidence="1">Membrane</location>
        <topology evidence="1">Multi-pass membrane protein</topology>
    </subcellularLocation>
</comment>
<reference evidence="8" key="1">
    <citation type="journal article" date="2015" name="PeerJ">
        <title>First genomic representation of candidate bacterial phylum KSB3 points to enhanced environmental sensing as a trigger of wastewater bulking.</title>
        <authorList>
            <person name="Sekiguchi Y."/>
            <person name="Ohashi A."/>
            <person name="Parks D.H."/>
            <person name="Yamauchi T."/>
            <person name="Tyson G.W."/>
            <person name="Hugenholtz P."/>
        </authorList>
    </citation>
    <scope>NUCLEOTIDE SEQUENCE [LARGE SCALE GENOMIC DNA]</scope>
</reference>
<dbReference type="Pfam" id="PF01594">
    <property type="entry name" value="AI-2E_transport"/>
    <property type="match status" value="1"/>
</dbReference>
<dbReference type="HOGENOM" id="CLU_041771_2_3_0"/>
<evidence type="ECO:0000256" key="6">
    <source>
        <dbReference type="SAM" id="MobiDB-lite"/>
    </source>
</evidence>
<evidence type="ECO:0000256" key="2">
    <source>
        <dbReference type="ARBA" id="ARBA00009773"/>
    </source>
</evidence>
<feature type="transmembrane region" description="Helical" evidence="7">
    <location>
        <begin position="46"/>
        <end position="63"/>
    </location>
</feature>
<dbReference type="PANTHER" id="PTHR21716:SF4">
    <property type="entry name" value="TRANSMEMBRANE PROTEIN 245"/>
    <property type="match status" value="1"/>
</dbReference>
<feature type="transmembrane region" description="Helical" evidence="7">
    <location>
        <begin position="200"/>
        <end position="222"/>
    </location>
</feature>